<accession>C7RF80</accession>
<protein>
    <recommendedName>
        <fullName evidence="4">Thioredoxin</fullName>
    </recommendedName>
</protein>
<keyword evidence="1" id="KW-0812">Transmembrane</keyword>
<feature type="transmembrane region" description="Helical" evidence="1">
    <location>
        <begin position="9"/>
        <end position="26"/>
    </location>
</feature>
<proteinExistence type="predicted"/>
<dbReference type="STRING" id="525919.Apre_0088"/>
<dbReference type="eggNOG" id="ENOG5033B3W">
    <property type="taxonomic scope" value="Bacteria"/>
</dbReference>
<evidence type="ECO:0000256" key="1">
    <source>
        <dbReference type="SAM" id="Phobius"/>
    </source>
</evidence>
<evidence type="ECO:0000313" key="2">
    <source>
        <dbReference type="EMBL" id="ACV28141.1"/>
    </source>
</evidence>
<dbReference type="NCBIfam" id="NF040920">
    <property type="entry name" value="CD1871A_fam"/>
    <property type="match status" value="1"/>
</dbReference>
<keyword evidence="1" id="KW-1133">Transmembrane helix</keyword>
<dbReference type="EMBL" id="CP001708">
    <property type="protein sequence ID" value="ACV28141.1"/>
    <property type="molecule type" value="Genomic_DNA"/>
</dbReference>
<dbReference type="HOGENOM" id="CLU_209121_1_1_9"/>
<dbReference type="Proteomes" id="UP000002294">
    <property type="component" value="Chromosome"/>
</dbReference>
<dbReference type="KEGG" id="apr:Apre_0088"/>
<reference evidence="2 3" key="1">
    <citation type="journal article" date="2009" name="Stand. Genomic Sci.">
        <title>Complete genome sequence of Anaerococcus prevotii type strain (PC1).</title>
        <authorList>
            <person name="Labutti K."/>
            <person name="Pukall R."/>
            <person name="Steenblock K."/>
            <person name="Glavina Del Rio T."/>
            <person name="Tice H."/>
            <person name="Copeland A."/>
            <person name="Cheng J.F."/>
            <person name="Lucas S."/>
            <person name="Chen F."/>
            <person name="Nolan M."/>
            <person name="Bruce D."/>
            <person name="Goodwin L."/>
            <person name="Pitluck S."/>
            <person name="Ivanova N."/>
            <person name="Mavromatis K."/>
            <person name="Ovchinnikova G."/>
            <person name="Pati A."/>
            <person name="Chen A."/>
            <person name="Palaniappan K."/>
            <person name="Land M."/>
            <person name="Hauser L."/>
            <person name="Chang Y.J."/>
            <person name="Jeffries C.D."/>
            <person name="Chain P."/>
            <person name="Saunders E."/>
            <person name="Brettin T."/>
            <person name="Detter J.C."/>
            <person name="Han C."/>
            <person name="Goker M."/>
            <person name="Bristow J."/>
            <person name="Eisen J.A."/>
            <person name="Markowitz V."/>
            <person name="Hugenholtz P."/>
            <person name="Kyrpides N.C."/>
            <person name="Klenk H.P."/>
            <person name="Lapidus A."/>
        </authorList>
    </citation>
    <scope>NUCLEOTIDE SEQUENCE [LARGE SCALE GENOMIC DNA]</scope>
    <source>
        <strain evidence="3">ATCC 9321 / DSM 20548 / JCM 6508 / NCTC 11806 / PC1</strain>
    </source>
</reference>
<keyword evidence="1" id="KW-0472">Membrane</keyword>
<name>C7RF80_ANAPD</name>
<sequence length="48" mass="5361">MIYKKRRNVGIVLLLISIVFIFYGAMRGEMDTVLGKAIKLCLECIGIG</sequence>
<evidence type="ECO:0000313" key="3">
    <source>
        <dbReference type="Proteomes" id="UP000002294"/>
    </source>
</evidence>
<keyword evidence="3" id="KW-1185">Reference proteome</keyword>
<gene>
    <name evidence="2" type="ordered locus">Apre_0088</name>
</gene>
<dbReference type="AlphaFoldDB" id="C7RF80"/>
<organism evidence="2 3">
    <name type="scientific">Anaerococcus prevotii (strain ATCC 9321 / DSM 20548 / JCM 6508 / NCTC 11806 / PC1)</name>
    <name type="common">Peptostreptococcus prevotii</name>
    <name type="synonym">Peptococcus prevotii</name>
    <dbReference type="NCBI Taxonomy" id="525919"/>
    <lineage>
        <taxon>Bacteria</taxon>
        <taxon>Bacillati</taxon>
        <taxon>Bacillota</taxon>
        <taxon>Tissierellia</taxon>
        <taxon>Tissierellales</taxon>
        <taxon>Peptoniphilaceae</taxon>
        <taxon>Anaerococcus</taxon>
    </lineage>
</organism>
<evidence type="ECO:0008006" key="4">
    <source>
        <dbReference type="Google" id="ProtNLM"/>
    </source>
</evidence>
<dbReference type="RefSeq" id="WP_012803560.1">
    <property type="nucleotide sequence ID" value="NC_013171.1"/>
</dbReference>
<dbReference type="InterPro" id="IPR047708">
    <property type="entry name" value="CD1871A-like"/>
</dbReference>